<dbReference type="InterPro" id="IPR051601">
    <property type="entry name" value="Serine_prot/Carboxylest_S33"/>
</dbReference>
<accession>A0A165VSZ1</accession>
<keyword evidence="5" id="KW-1185">Reference proteome</keyword>
<dbReference type="EMBL" id="KV425552">
    <property type="protein sequence ID" value="KZT30140.1"/>
    <property type="molecule type" value="Genomic_DNA"/>
</dbReference>
<evidence type="ECO:0000313" key="5">
    <source>
        <dbReference type="Proteomes" id="UP000076761"/>
    </source>
</evidence>
<evidence type="ECO:0000256" key="1">
    <source>
        <dbReference type="ARBA" id="ARBA00010088"/>
    </source>
</evidence>
<dbReference type="Gene3D" id="3.40.50.1820">
    <property type="entry name" value="alpha/beta hydrolase"/>
    <property type="match status" value="1"/>
</dbReference>
<comment type="similarity">
    <text evidence="1">Belongs to the peptidase S33 family.</text>
</comment>
<proteinExistence type="inferred from homology"/>
<sequence>MIGLSAKDGKSVSNELLHCLSGGNNRVTVNSRFRTSSTWKSLPFTVLCVTFIYTCLPKVIAFLDFYGQHIIADRRLFGIQPRLWTDCGPAIQDYECANISVPLDHHNASDPRRVSIALTRLPATNTTFRKGSIFVNPGGPGKRQRSCIYEQRKLKGAYQYDIIGFDPRGINMSRPYHSCFDSLLDEQVFGASNFAQLNVPVNMTVEAVQYLERQVTMASATVAALSTKCADKTGDLMAYLGTEAVVHDIDYLSKVIEGKNARINFWGFSYGTIIGQYMIDMLPPERIGKIIIDAVANPIQWSDYDSVSADGVLDDYDNLLSAFTQSCVAAGNHCALSSYNASEILAKIDETLDSLYWNPATVTDLRIPAVVTAGDLRSLIFLSMYKISLWPMLAEQLRDLFEGNFTSLVSMYIDPEGASKPDRSTWSAKTVMCIDKKPLDKPHAAAEFTEDILESMVKHTRRAVFLSSFCDVWQGIYPRRNQYESTFAHEDDMLQTPILILSNTFDPVTPLVNARNASERLGNNTRLVQQVDGYGHRTITHTSFCTIKIVRAYMTEGVVPSADHTFCQVDEQPFFPFG</sequence>
<keyword evidence="2" id="KW-0378">Hydrolase</keyword>
<dbReference type="OrthoDB" id="425534at2759"/>
<dbReference type="Pfam" id="PF08386">
    <property type="entry name" value="Abhydrolase_4"/>
    <property type="match status" value="1"/>
</dbReference>
<dbReference type="InParanoid" id="A0A165VSZ1"/>
<gene>
    <name evidence="4" type="ORF">NEOLEDRAFT_1054630</name>
</gene>
<protein>
    <recommendedName>
        <fullName evidence="3">Peptidase S33 tripeptidyl aminopeptidase-like C-terminal domain-containing protein</fullName>
    </recommendedName>
</protein>
<organism evidence="4 5">
    <name type="scientific">Neolentinus lepideus HHB14362 ss-1</name>
    <dbReference type="NCBI Taxonomy" id="1314782"/>
    <lineage>
        <taxon>Eukaryota</taxon>
        <taxon>Fungi</taxon>
        <taxon>Dikarya</taxon>
        <taxon>Basidiomycota</taxon>
        <taxon>Agaricomycotina</taxon>
        <taxon>Agaricomycetes</taxon>
        <taxon>Gloeophyllales</taxon>
        <taxon>Gloeophyllaceae</taxon>
        <taxon>Neolentinus</taxon>
    </lineage>
</organism>
<name>A0A165VSZ1_9AGAM</name>
<evidence type="ECO:0000256" key="2">
    <source>
        <dbReference type="ARBA" id="ARBA00022801"/>
    </source>
</evidence>
<evidence type="ECO:0000259" key="3">
    <source>
        <dbReference type="Pfam" id="PF08386"/>
    </source>
</evidence>
<dbReference type="InterPro" id="IPR029058">
    <property type="entry name" value="AB_hydrolase_fold"/>
</dbReference>
<dbReference type="InterPro" id="IPR013595">
    <property type="entry name" value="Pept_S33_TAP-like_C"/>
</dbReference>
<feature type="domain" description="Peptidase S33 tripeptidyl aminopeptidase-like C-terminal" evidence="3">
    <location>
        <begin position="467"/>
        <end position="564"/>
    </location>
</feature>
<dbReference type="Proteomes" id="UP000076761">
    <property type="component" value="Unassembled WGS sequence"/>
</dbReference>
<dbReference type="PANTHER" id="PTHR43248:SF25">
    <property type="entry name" value="AB HYDROLASE-1 DOMAIN-CONTAINING PROTEIN-RELATED"/>
    <property type="match status" value="1"/>
</dbReference>
<dbReference type="AlphaFoldDB" id="A0A165VSZ1"/>
<reference evidence="4 5" key="1">
    <citation type="journal article" date="2016" name="Mol. Biol. Evol.">
        <title>Comparative Genomics of Early-Diverging Mushroom-Forming Fungi Provides Insights into the Origins of Lignocellulose Decay Capabilities.</title>
        <authorList>
            <person name="Nagy L.G."/>
            <person name="Riley R."/>
            <person name="Tritt A."/>
            <person name="Adam C."/>
            <person name="Daum C."/>
            <person name="Floudas D."/>
            <person name="Sun H."/>
            <person name="Yadav J.S."/>
            <person name="Pangilinan J."/>
            <person name="Larsson K.H."/>
            <person name="Matsuura K."/>
            <person name="Barry K."/>
            <person name="Labutti K."/>
            <person name="Kuo R."/>
            <person name="Ohm R.A."/>
            <person name="Bhattacharya S.S."/>
            <person name="Shirouzu T."/>
            <person name="Yoshinaga Y."/>
            <person name="Martin F.M."/>
            <person name="Grigoriev I.V."/>
            <person name="Hibbett D.S."/>
        </authorList>
    </citation>
    <scope>NUCLEOTIDE SEQUENCE [LARGE SCALE GENOMIC DNA]</scope>
    <source>
        <strain evidence="4 5">HHB14362 ss-1</strain>
    </source>
</reference>
<dbReference type="STRING" id="1314782.A0A165VSZ1"/>
<dbReference type="SUPFAM" id="SSF53474">
    <property type="entry name" value="alpha/beta-Hydrolases"/>
    <property type="match status" value="1"/>
</dbReference>
<evidence type="ECO:0000313" key="4">
    <source>
        <dbReference type="EMBL" id="KZT30140.1"/>
    </source>
</evidence>
<dbReference type="PANTHER" id="PTHR43248">
    <property type="entry name" value="2-SUCCINYL-6-HYDROXY-2,4-CYCLOHEXADIENE-1-CARBOXYLATE SYNTHASE"/>
    <property type="match status" value="1"/>
</dbReference>
<dbReference type="GO" id="GO:0016787">
    <property type="term" value="F:hydrolase activity"/>
    <property type="evidence" value="ECO:0007669"/>
    <property type="project" value="UniProtKB-KW"/>
</dbReference>